<evidence type="ECO:0000259" key="2">
    <source>
        <dbReference type="Pfam" id="PF23247"/>
    </source>
</evidence>
<protein>
    <recommendedName>
        <fullName evidence="2">Disease resistance protein At4g27190-like leucine-rich repeats domain-containing protein</fullName>
    </recommendedName>
</protein>
<sequence>MEEQGSNRELAPFNLGISDLKLVNLPNLNFIWEGPTVYLSLQKLGSICVNGCPKLKIIFSTTIVRSLPMLTSLVITNSGELAQIFDIVDAQELKSLSCLQQVCFPSLSTISIKKCNKLEWLFYDLSATHFTHLTKLEIEECSQLHKVFAFEHEADGGGEEGTGKVEEQVLQKLRDIRLKNLPKFKEIHHGFKLEDDVEQTLEDCPKYSPSLYLHSGLLDPDNTAPDWHLCFALDRSGNVKFLPDVV</sequence>
<dbReference type="Gramene" id="rna-AYBTSS11_LOCUS22775">
    <property type="protein sequence ID" value="CAJ1970786.1"/>
    <property type="gene ID" value="gene-AYBTSS11_LOCUS22775"/>
</dbReference>
<dbReference type="AlphaFoldDB" id="A0AA86T784"/>
<reference evidence="3" key="1">
    <citation type="submission" date="2023-10" db="EMBL/GenBank/DDBJ databases">
        <authorList>
            <person name="Domelevo Entfellner J.-B."/>
        </authorList>
    </citation>
    <scope>NUCLEOTIDE SEQUENCE</scope>
</reference>
<name>A0AA86T784_9FABA</name>
<dbReference type="InterPro" id="IPR057135">
    <property type="entry name" value="At4g27190-like_LRR"/>
</dbReference>
<feature type="domain" description="Disease resistance protein At4g27190-like leucine-rich repeats" evidence="2">
    <location>
        <begin position="100"/>
        <end position="188"/>
    </location>
</feature>
<organism evidence="3 4">
    <name type="scientific">Sphenostylis stenocarpa</name>
    <dbReference type="NCBI Taxonomy" id="92480"/>
    <lineage>
        <taxon>Eukaryota</taxon>
        <taxon>Viridiplantae</taxon>
        <taxon>Streptophyta</taxon>
        <taxon>Embryophyta</taxon>
        <taxon>Tracheophyta</taxon>
        <taxon>Spermatophyta</taxon>
        <taxon>Magnoliopsida</taxon>
        <taxon>eudicotyledons</taxon>
        <taxon>Gunneridae</taxon>
        <taxon>Pentapetalae</taxon>
        <taxon>rosids</taxon>
        <taxon>fabids</taxon>
        <taxon>Fabales</taxon>
        <taxon>Fabaceae</taxon>
        <taxon>Papilionoideae</taxon>
        <taxon>50 kb inversion clade</taxon>
        <taxon>NPAAA clade</taxon>
        <taxon>indigoferoid/millettioid clade</taxon>
        <taxon>Phaseoleae</taxon>
        <taxon>Sphenostylis</taxon>
    </lineage>
</organism>
<evidence type="ECO:0000313" key="4">
    <source>
        <dbReference type="Proteomes" id="UP001189624"/>
    </source>
</evidence>
<dbReference type="InterPro" id="IPR032675">
    <property type="entry name" value="LRR_dom_sf"/>
</dbReference>
<dbReference type="PANTHER" id="PTHR33463">
    <property type="entry name" value="NB-ARC DOMAIN-CONTAINING PROTEIN-RELATED"/>
    <property type="match status" value="1"/>
</dbReference>
<dbReference type="SUPFAM" id="SSF52047">
    <property type="entry name" value="RNI-like"/>
    <property type="match status" value="1"/>
</dbReference>
<feature type="domain" description="Disease resistance protein At4g27190-like leucine-rich repeats" evidence="2">
    <location>
        <begin position="11"/>
        <end position="78"/>
    </location>
</feature>
<dbReference type="Proteomes" id="UP001189624">
    <property type="component" value="Chromosome 8"/>
</dbReference>
<accession>A0AA86T784</accession>
<proteinExistence type="predicted"/>
<gene>
    <name evidence="3" type="ORF">AYBTSS11_LOCUS22775</name>
</gene>
<evidence type="ECO:0000313" key="3">
    <source>
        <dbReference type="EMBL" id="CAJ1970786.1"/>
    </source>
</evidence>
<dbReference type="Gene3D" id="3.80.10.10">
    <property type="entry name" value="Ribonuclease Inhibitor"/>
    <property type="match status" value="1"/>
</dbReference>
<keyword evidence="4" id="KW-1185">Reference proteome</keyword>
<dbReference type="InterPro" id="IPR050905">
    <property type="entry name" value="Plant_NBS-LRR"/>
</dbReference>
<keyword evidence="1" id="KW-0611">Plant defense</keyword>
<evidence type="ECO:0000256" key="1">
    <source>
        <dbReference type="ARBA" id="ARBA00022821"/>
    </source>
</evidence>
<dbReference type="EMBL" id="OY731405">
    <property type="protein sequence ID" value="CAJ1970786.1"/>
    <property type="molecule type" value="Genomic_DNA"/>
</dbReference>
<dbReference type="Pfam" id="PF23247">
    <property type="entry name" value="LRR_RPS2"/>
    <property type="match status" value="2"/>
</dbReference>